<evidence type="ECO:0000313" key="7">
    <source>
        <dbReference type="Proteomes" id="UP001590951"/>
    </source>
</evidence>
<dbReference type="InterPro" id="IPR024319">
    <property type="entry name" value="ATPase_expression_mit"/>
</dbReference>
<reference evidence="6 7" key="1">
    <citation type="submission" date="2024-09" db="EMBL/GenBank/DDBJ databases">
        <title>Rethinking Asexuality: The Enigmatic Case of Functional Sexual Genes in Lepraria (Stereocaulaceae).</title>
        <authorList>
            <person name="Doellman M."/>
            <person name="Sun Y."/>
            <person name="Barcenas-Pena A."/>
            <person name="Lumbsch H.T."/>
            <person name="Grewe F."/>
        </authorList>
    </citation>
    <scope>NUCLEOTIDE SEQUENCE [LARGE SCALE GENOMIC DNA]</scope>
    <source>
        <strain evidence="6 7">Grewe 0041</strain>
    </source>
</reference>
<keyword evidence="7" id="KW-1185">Reference proteome</keyword>
<evidence type="ECO:0000256" key="4">
    <source>
        <dbReference type="ARBA" id="ARBA00023128"/>
    </source>
</evidence>
<dbReference type="InterPro" id="IPR011990">
    <property type="entry name" value="TPR-like_helical_dom_sf"/>
</dbReference>
<protein>
    <recommendedName>
        <fullName evidence="8">Pentatricopeptide repeat domain-containing protein</fullName>
    </recommendedName>
</protein>
<feature type="compositionally biased region" description="Basic and acidic residues" evidence="5">
    <location>
        <begin position="54"/>
        <end position="88"/>
    </location>
</feature>
<keyword evidence="4" id="KW-0496">Mitochondrion</keyword>
<evidence type="ECO:0000256" key="5">
    <source>
        <dbReference type="SAM" id="MobiDB-lite"/>
    </source>
</evidence>
<feature type="region of interest" description="Disordered" evidence="5">
    <location>
        <begin position="13"/>
        <end position="39"/>
    </location>
</feature>
<comment type="subcellular location">
    <subcellularLocation>
        <location evidence="1">Mitochondrion</location>
    </subcellularLocation>
</comment>
<dbReference type="EMBL" id="JBHFEH010000023">
    <property type="protein sequence ID" value="KAL2053070.1"/>
    <property type="molecule type" value="Genomic_DNA"/>
</dbReference>
<proteinExistence type="predicted"/>
<evidence type="ECO:0000313" key="6">
    <source>
        <dbReference type="EMBL" id="KAL2053070.1"/>
    </source>
</evidence>
<dbReference type="Gene3D" id="1.25.40.10">
    <property type="entry name" value="Tetratricopeptide repeat domain"/>
    <property type="match status" value="1"/>
</dbReference>
<sequence>MIFSLLRYGTSRCQSRHPKLPSFSTSPCRRSNGNPNDAFAERPFLQSILNNDAQDKSLERPQQEESHTRNTDRDGRYNRPTVTERDANRAPAYADSICNPRPERERGLESYLSSSEKKSHPVYDGASQDIQASSRETDMDLASLDSLSKEQGELFDAAKARLLEAVRVDDPQLLLLEFWEATREPAMMRAIPTSTFLEILRLLDPGEEFAPFRREYSESQPKHYYMLQGQTRELYKTMKDRRTLYRDIWKRRLLANQGMDVREYASLLRLARATWDGGGALAIMKDMLERNVQPDLICYNYYFEARCWSDVWQPTERQRLRVVPFTKIIRRKSPTEQRRGMTIKGHKIEKGGLKWETTRLFTKMIGDGIMADTTAFGHLITALAREGDLEGVKSILLKAWDVDVDAMSEVDNEAQQETPVPMDSPLYPNSGLLFVIAHAFGSNNDIPAAIRIVDHFSRKFKLTIPKIVWAQLLEWTFVLSTRRHKLRKEDGTQLGQLPLQSVESLFNVMTSEPYCIKPKLDMYDFLIRSFWRQSELDSMLKYIPKGVEIHKKHVGKYKKHATLLAELESQTPKDRDVKDLQLEKRLAEVAKARRYQSFAAIHKWFMLLLSRRHWFPLTRDTQVIFWERQGLPNAVGAFWGYRYRYGVKYTMATGIVQLRDGEPLEATVDLNREVGT</sequence>
<name>A0ABR4B625_9LECA</name>
<evidence type="ECO:0000256" key="3">
    <source>
        <dbReference type="ARBA" id="ARBA00022946"/>
    </source>
</evidence>
<comment type="caution">
    <text evidence="6">The sequence shown here is derived from an EMBL/GenBank/DDBJ whole genome shotgun (WGS) entry which is preliminary data.</text>
</comment>
<dbReference type="Pfam" id="PF12921">
    <property type="entry name" value="ATP13"/>
    <property type="match status" value="1"/>
</dbReference>
<accession>A0ABR4B625</accession>
<keyword evidence="3" id="KW-0809">Transit peptide</keyword>
<organism evidence="6 7">
    <name type="scientific">Lepraria finkii</name>
    <dbReference type="NCBI Taxonomy" id="1340010"/>
    <lineage>
        <taxon>Eukaryota</taxon>
        <taxon>Fungi</taxon>
        <taxon>Dikarya</taxon>
        <taxon>Ascomycota</taxon>
        <taxon>Pezizomycotina</taxon>
        <taxon>Lecanoromycetes</taxon>
        <taxon>OSLEUM clade</taxon>
        <taxon>Lecanoromycetidae</taxon>
        <taxon>Lecanorales</taxon>
        <taxon>Lecanorineae</taxon>
        <taxon>Stereocaulaceae</taxon>
        <taxon>Lepraria</taxon>
    </lineage>
</organism>
<dbReference type="PANTHER" id="PTHR47447">
    <property type="entry name" value="OS03G0856100 PROTEIN"/>
    <property type="match status" value="1"/>
</dbReference>
<evidence type="ECO:0000256" key="2">
    <source>
        <dbReference type="ARBA" id="ARBA00022737"/>
    </source>
</evidence>
<keyword evidence="2" id="KW-0677">Repeat</keyword>
<evidence type="ECO:0000256" key="1">
    <source>
        <dbReference type="ARBA" id="ARBA00004173"/>
    </source>
</evidence>
<evidence type="ECO:0008006" key="8">
    <source>
        <dbReference type="Google" id="ProtNLM"/>
    </source>
</evidence>
<dbReference type="PANTHER" id="PTHR47447:SF17">
    <property type="entry name" value="OS12G0638900 PROTEIN"/>
    <property type="match status" value="1"/>
</dbReference>
<dbReference type="Proteomes" id="UP001590951">
    <property type="component" value="Unassembled WGS sequence"/>
</dbReference>
<gene>
    <name evidence="6" type="ORF">ABVK25_006707</name>
</gene>
<feature type="region of interest" description="Disordered" evidence="5">
    <location>
        <begin position="54"/>
        <end position="125"/>
    </location>
</feature>
<feature type="compositionally biased region" description="Polar residues" evidence="5">
    <location>
        <begin position="22"/>
        <end position="35"/>
    </location>
</feature>